<reference evidence="4" key="1">
    <citation type="submission" date="2025-08" db="UniProtKB">
        <authorList>
            <consortium name="RefSeq"/>
        </authorList>
    </citation>
    <scope>IDENTIFICATION</scope>
</reference>
<evidence type="ECO:0000313" key="4">
    <source>
        <dbReference type="RefSeq" id="XP_021116525.1"/>
    </source>
</evidence>
<evidence type="ECO:0000313" key="3">
    <source>
        <dbReference type="Proteomes" id="UP000694906"/>
    </source>
</evidence>
<feature type="region of interest" description="Disordered" evidence="2">
    <location>
        <begin position="294"/>
        <end position="313"/>
    </location>
</feature>
<proteinExistence type="inferred from homology"/>
<gene>
    <name evidence="4" type="primary">LOC101696978</name>
</gene>
<dbReference type="Proteomes" id="UP000694906">
    <property type="component" value="Unplaced"/>
</dbReference>
<feature type="compositionally biased region" description="Basic and acidic residues" evidence="2">
    <location>
        <begin position="120"/>
        <end position="132"/>
    </location>
</feature>
<dbReference type="InterPro" id="IPR032743">
    <property type="entry name" value="FAM47"/>
</dbReference>
<sequence length="504" mass="57259">MLSSYFLWKQLFASKLGTLRSSEFRETKRNPPSILIYTRIARQCQLDGDISAGRLRGSRTPAGGRVEGAALGLGEKVCIFAFKSAVEKPSPAYGKIVPAHGNTGAARRLLPLPRLAGARSSREARSPGDRDAAQTPPRRQGTSSRGLRGTAARCRETLPTMRSLDSRRWVFLREGRGGLTAQGPQGTFLPWIHCRAPWPPPKKIQGELPEEAAPFCKLEQLRACLASHPDLEEALSAELFLKVLEVLDPERKLEDTWAYCQDTRRRTGEPARLLKKRPTQICLGLPGKIPVSHSGQWRYEGKPRKMDLPQEDGSTLHEDVRQGVHDFCKWAATFGDLNIDEEFIRKQFDTDHQSKPSSDVPHATRLSQVPLELEKRVGLNKLQRAGSFQKPNQERQSQRPQDPYNPRRVKTNYGVWHLRTGLWKKQRAEERLVDLSVSHKVQDENFEKELWKWDAFLADLHGTVAFKDFVLSRSYRMPRFLEKVYVGKEGKCAYRKTPLKRTQA</sequence>
<dbReference type="GeneID" id="101696978"/>
<evidence type="ECO:0000256" key="1">
    <source>
        <dbReference type="ARBA" id="ARBA00005277"/>
    </source>
</evidence>
<organism evidence="3 4">
    <name type="scientific">Heterocephalus glaber</name>
    <name type="common">Naked mole rat</name>
    <dbReference type="NCBI Taxonomy" id="10181"/>
    <lineage>
        <taxon>Eukaryota</taxon>
        <taxon>Metazoa</taxon>
        <taxon>Chordata</taxon>
        <taxon>Craniata</taxon>
        <taxon>Vertebrata</taxon>
        <taxon>Euteleostomi</taxon>
        <taxon>Mammalia</taxon>
        <taxon>Eutheria</taxon>
        <taxon>Euarchontoglires</taxon>
        <taxon>Glires</taxon>
        <taxon>Rodentia</taxon>
        <taxon>Hystricomorpha</taxon>
        <taxon>Bathyergidae</taxon>
        <taxon>Heterocephalus</taxon>
    </lineage>
</organism>
<dbReference type="GO" id="GO:0000785">
    <property type="term" value="C:chromatin"/>
    <property type="evidence" value="ECO:0007669"/>
    <property type="project" value="TreeGrafter"/>
</dbReference>
<accession>A0AAX6T6J6</accession>
<dbReference type="AlphaFoldDB" id="A0AAX6T6J6"/>
<dbReference type="RefSeq" id="XP_021116525.1">
    <property type="nucleotide sequence ID" value="XM_021260866.1"/>
</dbReference>
<dbReference type="PANTHER" id="PTHR46449">
    <property type="entry name" value="ZGC:158260"/>
    <property type="match status" value="1"/>
</dbReference>
<comment type="similarity">
    <text evidence="1">Belongs to the FAM47 family.</text>
</comment>
<protein>
    <submittedName>
        <fullName evidence="4">Protein FAM47E</fullName>
    </submittedName>
</protein>
<name>A0AAX6T6J6_HETGA</name>
<evidence type="ECO:0000256" key="2">
    <source>
        <dbReference type="SAM" id="MobiDB-lite"/>
    </source>
</evidence>
<dbReference type="GO" id="GO:0045815">
    <property type="term" value="P:transcription initiation-coupled chromatin remodeling"/>
    <property type="evidence" value="ECO:0007669"/>
    <property type="project" value="TreeGrafter"/>
</dbReference>
<feature type="region of interest" description="Disordered" evidence="2">
    <location>
        <begin position="384"/>
        <end position="409"/>
    </location>
</feature>
<feature type="compositionally biased region" description="Basic and acidic residues" evidence="2">
    <location>
        <begin position="299"/>
        <end position="313"/>
    </location>
</feature>
<dbReference type="PANTHER" id="PTHR46449:SF3">
    <property type="entry name" value="PROTEIN FAM47E"/>
    <property type="match status" value="1"/>
</dbReference>
<feature type="region of interest" description="Disordered" evidence="2">
    <location>
        <begin position="117"/>
        <end position="154"/>
    </location>
</feature>
<keyword evidence="3" id="KW-1185">Reference proteome</keyword>